<dbReference type="GeneID" id="63695368"/>
<proteinExistence type="predicted"/>
<protein>
    <submittedName>
        <fullName evidence="1">Uncharacterized protein</fullName>
    </submittedName>
</protein>
<dbReference type="OrthoDB" id="4526849at2759"/>
<accession>A0A017SAN7</accession>
<dbReference type="Proteomes" id="UP000019804">
    <property type="component" value="Unassembled WGS sequence"/>
</dbReference>
<name>A0A017SAN7_ASPRC</name>
<dbReference type="AlphaFoldDB" id="A0A017SAN7"/>
<sequence length="119" mass="13552">MDCWFPQNWEDPVISFEAKRRHAAVMHVGSWKDEGYCENILEQKVAKLLGQAMENNRQVLATMLIDQEAFAINVCGTKLKIPVTYFTGDYLVAVNIKTIINHASVYTPEAPTINDSFWT</sequence>
<dbReference type="HOGENOM" id="CLU_2061023_0_0_1"/>
<evidence type="ECO:0000313" key="2">
    <source>
        <dbReference type="Proteomes" id="UP000019804"/>
    </source>
</evidence>
<organism evidence="1 2">
    <name type="scientific">Aspergillus ruber (strain CBS 135680)</name>
    <dbReference type="NCBI Taxonomy" id="1388766"/>
    <lineage>
        <taxon>Eukaryota</taxon>
        <taxon>Fungi</taxon>
        <taxon>Dikarya</taxon>
        <taxon>Ascomycota</taxon>
        <taxon>Pezizomycotina</taxon>
        <taxon>Eurotiomycetes</taxon>
        <taxon>Eurotiomycetidae</taxon>
        <taxon>Eurotiales</taxon>
        <taxon>Aspergillaceae</taxon>
        <taxon>Aspergillus</taxon>
        <taxon>Aspergillus subgen. Aspergillus</taxon>
    </lineage>
</organism>
<keyword evidence="2" id="KW-1185">Reference proteome</keyword>
<evidence type="ECO:0000313" key="1">
    <source>
        <dbReference type="EMBL" id="EYE93997.1"/>
    </source>
</evidence>
<dbReference type="EMBL" id="KK088428">
    <property type="protein sequence ID" value="EYE93997.1"/>
    <property type="molecule type" value="Genomic_DNA"/>
</dbReference>
<dbReference type="RefSeq" id="XP_040637685.1">
    <property type="nucleotide sequence ID" value="XM_040780244.1"/>
</dbReference>
<gene>
    <name evidence="1" type="ORF">EURHEDRAFT_403709</name>
</gene>
<reference evidence="2" key="1">
    <citation type="journal article" date="2014" name="Nat. Commun.">
        <title>Genomic adaptations of the halophilic Dead Sea filamentous fungus Eurotium rubrum.</title>
        <authorList>
            <person name="Kis-Papo T."/>
            <person name="Weig A.R."/>
            <person name="Riley R."/>
            <person name="Persoh D."/>
            <person name="Salamov A."/>
            <person name="Sun H."/>
            <person name="Lipzen A."/>
            <person name="Wasser S.P."/>
            <person name="Rambold G."/>
            <person name="Grigoriev I.V."/>
            <person name="Nevo E."/>
        </authorList>
    </citation>
    <scope>NUCLEOTIDE SEQUENCE [LARGE SCALE GENOMIC DNA]</scope>
    <source>
        <strain evidence="2">CBS 135680</strain>
    </source>
</reference>